<dbReference type="STRING" id="947166.A0A1D1VCS7"/>
<evidence type="ECO:0000256" key="7">
    <source>
        <dbReference type="ARBA" id="ARBA00022694"/>
    </source>
</evidence>
<dbReference type="InterPro" id="IPR000571">
    <property type="entry name" value="Znf_CCCH"/>
</dbReference>
<reference evidence="12 13" key="1">
    <citation type="journal article" date="2016" name="Nat. Commun.">
        <title>Extremotolerant tardigrade genome and improved radiotolerance of human cultured cells by tardigrade-unique protein.</title>
        <authorList>
            <person name="Hashimoto T."/>
            <person name="Horikawa D.D."/>
            <person name="Saito Y."/>
            <person name="Kuwahara H."/>
            <person name="Kozuka-Hata H."/>
            <person name="Shin-I T."/>
            <person name="Minakuchi Y."/>
            <person name="Ohishi K."/>
            <person name="Motoyama A."/>
            <person name="Aizu T."/>
            <person name="Enomoto A."/>
            <person name="Kondo K."/>
            <person name="Tanaka S."/>
            <person name="Hara Y."/>
            <person name="Koshikawa S."/>
            <person name="Sagara H."/>
            <person name="Miura T."/>
            <person name="Yokobori S."/>
            <person name="Miyagawa K."/>
            <person name="Suzuki Y."/>
            <person name="Kubo T."/>
            <person name="Oyama M."/>
            <person name="Kohara Y."/>
            <person name="Fujiyama A."/>
            <person name="Arakawa K."/>
            <person name="Katayama T."/>
            <person name="Toyoda A."/>
            <person name="Kunieda T."/>
        </authorList>
    </citation>
    <scope>NUCLEOTIDE SEQUENCE [LARGE SCALE GENOMIC DNA]</scope>
    <source>
        <strain evidence="12 13">YOKOZUNA-1</strain>
    </source>
</reference>
<dbReference type="PANTHER" id="PTHR21210">
    <property type="entry name" value="TRNA (URACIL-O(2)-)-METHYLTRANSFERASE-RELATED"/>
    <property type="match status" value="1"/>
</dbReference>
<feature type="domain" description="C3H1-type" evidence="11">
    <location>
        <begin position="579"/>
        <end position="609"/>
    </location>
</feature>
<dbReference type="AlphaFoldDB" id="A0A1D1VCS7"/>
<evidence type="ECO:0000256" key="9">
    <source>
        <dbReference type="PROSITE-ProRule" id="PRU00723"/>
    </source>
</evidence>
<dbReference type="EC" id="2.1.1.211" evidence="10"/>
<keyword evidence="6 10" id="KW-0949">S-adenosyl-L-methionine</keyword>
<evidence type="ECO:0000313" key="13">
    <source>
        <dbReference type="Proteomes" id="UP000186922"/>
    </source>
</evidence>
<keyword evidence="9" id="KW-0862">Zinc</keyword>
<keyword evidence="7 10" id="KW-0819">tRNA processing</keyword>
<keyword evidence="9" id="KW-0863">Zinc-finger</keyword>
<comment type="caution">
    <text evidence="12">The sequence shown here is derived from an EMBL/GenBank/DDBJ whole genome shotgun (WGS) entry which is preliminary data.</text>
</comment>
<keyword evidence="13" id="KW-1185">Reference proteome</keyword>
<feature type="zinc finger region" description="C3H1-type" evidence="9">
    <location>
        <begin position="579"/>
        <end position="609"/>
    </location>
</feature>
<keyword evidence="3 10" id="KW-0963">Cytoplasm</keyword>
<dbReference type="GO" id="GO:0008270">
    <property type="term" value="F:zinc ion binding"/>
    <property type="evidence" value="ECO:0007669"/>
    <property type="project" value="UniProtKB-KW"/>
</dbReference>
<dbReference type="GO" id="GO:0005737">
    <property type="term" value="C:cytoplasm"/>
    <property type="evidence" value="ECO:0007669"/>
    <property type="project" value="UniProtKB-SubCell"/>
</dbReference>
<organism evidence="12 13">
    <name type="scientific">Ramazzottius varieornatus</name>
    <name type="common">Water bear</name>
    <name type="synonym">Tardigrade</name>
    <dbReference type="NCBI Taxonomy" id="947166"/>
    <lineage>
        <taxon>Eukaryota</taxon>
        <taxon>Metazoa</taxon>
        <taxon>Ecdysozoa</taxon>
        <taxon>Tardigrada</taxon>
        <taxon>Eutardigrada</taxon>
        <taxon>Parachela</taxon>
        <taxon>Hypsibioidea</taxon>
        <taxon>Ramazzottiidae</taxon>
        <taxon>Ramazzottius</taxon>
    </lineage>
</organism>
<keyword evidence="9" id="KW-0479">Metal-binding</keyword>
<sequence>MGKHYWEDIATGDVDSASSNSVWTAVQLWINRPHLLNRRLSGVAEALRVEAPLDMSQLSQGSSEWSATLSHHLLRLDELLEEQYAILVREMISRTVHYRNEYEALLISKRDDWVVFLPLRIDVLDDDSTMKNGPRKFATASCVYRISWQEEKSAGSPSTQIRISVLLDGGGNERATKSEDWLKEHLLPKLVSWASKPKKVEGSGDAESTDQSSLRLISVKDYTRTLLDLKEKYSRKLIESWTESTDPIKFVSEDLCIAAYLLTLWRSNCSSDKENCSTELPSFVDLGCGNGLLVHILSLEGCRGVGIDVRNRRIWHSFGSGTQLEERTLDPSTDTFPHVDWVIGNHSDELTPWIPYMAARSSYRCRFFLLPCCAFDFNKKFNKPANESQYSAYYKYVHSLCQEFGFQAEQDILRIPSTKKRCFIGRTRHYAEQEQEAQQARNKVFLASRLEDRPSSFVVRDAVEAVRNCSRLPQDTKDQIIHRIKDELLSGPLYMEGANGRWNAGSGLSLAELSGRLDPNLLNAMRSQCGGLQTFIRNHKFIFGIENGYVRLRNYSCDVQRKPLSRTKSRSKPTNVVQSTASKPCFFFHHHPDGCPLASSNCAYNHDGPFQCKLCHEARTAE</sequence>
<evidence type="ECO:0000256" key="4">
    <source>
        <dbReference type="ARBA" id="ARBA00022603"/>
    </source>
</evidence>
<evidence type="ECO:0000313" key="12">
    <source>
        <dbReference type="EMBL" id="GAU98700.1"/>
    </source>
</evidence>
<dbReference type="Proteomes" id="UP000186922">
    <property type="component" value="Unassembled WGS sequence"/>
</dbReference>
<evidence type="ECO:0000256" key="2">
    <source>
        <dbReference type="ARBA" id="ARBA00009056"/>
    </source>
</evidence>
<comment type="function">
    <text evidence="10">Adenosyl-L-methionine (AdoMet)-dependent tRNA (uracil-O(2)-)-methyltransferase.</text>
</comment>
<dbReference type="GO" id="GO:0030488">
    <property type="term" value="P:tRNA methylation"/>
    <property type="evidence" value="ECO:0007669"/>
    <property type="project" value="UniProtKB-UniRule"/>
</dbReference>
<dbReference type="GO" id="GO:0141101">
    <property type="term" value="F:tRNA(Ser) (uridine(44)-2'-O-)-methyltransferase activity"/>
    <property type="evidence" value="ECO:0007669"/>
    <property type="project" value="UniProtKB-EC"/>
</dbReference>
<keyword evidence="4 10" id="KW-0489">Methyltransferase</keyword>
<evidence type="ECO:0000256" key="10">
    <source>
        <dbReference type="RuleBase" id="RU368004"/>
    </source>
</evidence>
<gene>
    <name evidence="12" type="primary">RvY_09814-1</name>
    <name evidence="12" type="synonym">RvY_09814.1</name>
    <name evidence="12" type="ORF">RvY_09814</name>
</gene>
<evidence type="ECO:0000259" key="11">
    <source>
        <dbReference type="PROSITE" id="PS50103"/>
    </source>
</evidence>
<dbReference type="EMBL" id="BDGG01000004">
    <property type="protein sequence ID" value="GAU98700.1"/>
    <property type="molecule type" value="Genomic_DNA"/>
</dbReference>
<keyword evidence="5 10" id="KW-0808">Transferase</keyword>
<evidence type="ECO:0000256" key="1">
    <source>
        <dbReference type="ARBA" id="ARBA00004496"/>
    </source>
</evidence>
<comment type="similarity">
    <text evidence="2 10">Belongs to the TRM44 family.</text>
</comment>
<evidence type="ECO:0000256" key="3">
    <source>
        <dbReference type="ARBA" id="ARBA00022490"/>
    </source>
</evidence>
<evidence type="ECO:0000256" key="5">
    <source>
        <dbReference type="ARBA" id="ARBA00022679"/>
    </source>
</evidence>
<proteinExistence type="inferred from homology"/>
<comment type="catalytic activity">
    <reaction evidence="8 10">
        <text>uridine(44) in tRNA(Ser) + S-adenosyl-L-methionine = 2'-O-methyluridine(44) in tRNA(Ser) + S-adenosyl-L-homocysteine + H(+)</text>
        <dbReference type="Rhea" id="RHEA:43100"/>
        <dbReference type="Rhea" id="RHEA-COMP:10339"/>
        <dbReference type="Rhea" id="RHEA-COMP:10340"/>
        <dbReference type="ChEBI" id="CHEBI:15378"/>
        <dbReference type="ChEBI" id="CHEBI:57856"/>
        <dbReference type="ChEBI" id="CHEBI:59789"/>
        <dbReference type="ChEBI" id="CHEBI:65315"/>
        <dbReference type="ChEBI" id="CHEBI:74478"/>
        <dbReference type="EC" id="2.1.1.211"/>
    </reaction>
</comment>
<protein>
    <recommendedName>
        <fullName evidence="10">tRNA (uracil-O(2)-)-methyltransferase</fullName>
        <ecNumber evidence="10">2.1.1.211</ecNumber>
    </recommendedName>
</protein>
<comment type="subcellular location">
    <subcellularLocation>
        <location evidence="1 10">Cytoplasm</location>
    </subcellularLocation>
</comment>
<name>A0A1D1VCS7_RAMVA</name>
<accession>A0A1D1VCS7</accession>
<dbReference type="PROSITE" id="PS50103">
    <property type="entry name" value="ZF_C3H1"/>
    <property type="match status" value="1"/>
</dbReference>
<dbReference type="PANTHER" id="PTHR21210:SF0">
    <property type="entry name" value="TRNA (URACIL-O(2)-)-METHYLTRANSFERASE-RELATED"/>
    <property type="match status" value="1"/>
</dbReference>
<dbReference type="Pfam" id="PF07757">
    <property type="entry name" value="AdoMet_MTase"/>
    <property type="match status" value="1"/>
</dbReference>
<dbReference type="OrthoDB" id="10047021at2759"/>
<dbReference type="InterPro" id="IPR011671">
    <property type="entry name" value="tRNA_uracil_MeTrfase"/>
</dbReference>
<evidence type="ECO:0000256" key="8">
    <source>
        <dbReference type="ARBA" id="ARBA00047957"/>
    </source>
</evidence>
<evidence type="ECO:0000256" key="6">
    <source>
        <dbReference type="ARBA" id="ARBA00022691"/>
    </source>
</evidence>